<comment type="similarity">
    <text evidence="2 10 11">Belongs to the TonB-dependent receptor family.</text>
</comment>
<dbReference type="Gene3D" id="2.40.170.20">
    <property type="entry name" value="TonB-dependent receptor, beta-barrel domain"/>
    <property type="match status" value="1"/>
</dbReference>
<feature type="domain" description="TonB-dependent receptor-like beta-barrel" evidence="13">
    <location>
        <begin position="468"/>
        <end position="940"/>
    </location>
</feature>
<feature type="chain" id="PRO_5037485744" evidence="12">
    <location>
        <begin position="35"/>
        <end position="978"/>
    </location>
</feature>
<evidence type="ECO:0000313" key="15">
    <source>
        <dbReference type="EMBL" id="MBC5764325.1"/>
    </source>
</evidence>
<dbReference type="PANTHER" id="PTHR47234:SF1">
    <property type="entry name" value="TONB-DEPENDENT RECEPTOR"/>
    <property type="match status" value="1"/>
</dbReference>
<organism evidence="15 16">
    <name type="scientific">Ramlibacter albus</name>
    <dbReference type="NCBI Taxonomy" id="2079448"/>
    <lineage>
        <taxon>Bacteria</taxon>
        <taxon>Pseudomonadati</taxon>
        <taxon>Pseudomonadota</taxon>
        <taxon>Betaproteobacteria</taxon>
        <taxon>Burkholderiales</taxon>
        <taxon>Comamonadaceae</taxon>
        <taxon>Ramlibacter</taxon>
    </lineage>
</organism>
<evidence type="ECO:0000256" key="2">
    <source>
        <dbReference type="ARBA" id="ARBA00009810"/>
    </source>
</evidence>
<keyword evidence="3 10" id="KW-0813">Transport</keyword>
<keyword evidence="7 10" id="KW-0472">Membrane</keyword>
<dbReference type="InterPro" id="IPR000531">
    <property type="entry name" value="Beta-barrel_TonB"/>
</dbReference>
<dbReference type="Pfam" id="PF07715">
    <property type="entry name" value="Plug"/>
    <property type="match status" value="1"/>
</dbReference>
<name>A0A923M5I6_9BURK</name>
<comment type="caution">
    <text evidence="15">The sequence shown here is derived from an EMBL/GenBank/DDBJ whole genome shotgun (WGS) entry which is preliminary data.</text>
</comment>
<dbReference type="InterPro" id="IPR037066">
    <property type="entry name" value="Plug_dom_sf"/>
</dbReference>
<keyword evidence="16" id="KW-1185">Reference proteome</keyword>
<dbReference type="GO" id="GO:0009279">
    <property type="term" value="C:cell outer membrane"/>
    <property type="evidence" value="ECO:0007669"/>
    <property type="project" value="UniProtKB-SubCell"/>
</dbReference>
<keyword evidence="12" id="KW-0732">Signal</keyword>
<dbReference type="SUPFAM" id="SSF56935">
    <property type="entry name" value="Porins"/>
    <property type="match status" value="1"/>
</dbReference>
<evidence type="ECO:0000256" key="8">
    <source>
        <dbReference type="ARBA" id="ARBA00023170"/>
    </source>
</evidence>
<evidence type="ECO:0000256" key="11">
    <source>
        <dbReference type="RuleBase" id="RU003357"/>
    </source>
</evidence>
<evidence type="ECO:0000256" key="6">
    <source>
        <dbReference type="ARBA" id="ARBA00023077"/>
    </source>
</evidence>
<evidence type="ECO:0000256" key="1">
    <source>
        <dbReference type="ARBA" id="ARBA00004571"/>
    </source>
</evidence>
<dbReference type="RefSeq" id="WP_187080800.1">
    <property type="nucleotide sequence ID" value="NZ_JACORU010000002.1"/>
</dbReference>
<evidence type="ECO:0000256" key="7">
    <source>
        <dbReference type="ARBA" id="ARBA00023136"/>
    </source>
</evidence>
<keyword evidence="4 10" id="KW-1134">Transmembrane beta strand</keyword>
<proteinExistence type="inferred from homology"/>
<evidence type="ECO:0000259" key="14">
    <source>
        <dbReference type="Pfam" id="PF07715"/>
    </source>
</evidence>
<dbReference type="Pfam" id="PF00593">
    <property type="entry name" value="TonB_dep_Rec_b-barrel"/>
    <property type="match status" value="1"/>
</dbReference>
<accession>A0A923M5I6</accession>
<evidence type="ECO:0000313" key="16">
    <source>
        <dbReference type="Proteomes" id="UP000596827"/>
    </source>
</evidence>
<reference evidence="15" key="1">
    <citation type="submission" date="2020-08" db="EMBL/GenBank/DDBJ databases">
        <title>Ramlibacter sp. GTP1 16S ribosomal RNA gene genome sequencing and assembly.</title>
        <authorList>
            <person name="Kang M."/>
        </authorList>
    </citation>
    <scope>NUCLEOTIDE SEQUENCE</scope>
    <source>
        <strain evidence="15">GTP1</strain>
    </source>
</reference>
<dbReference type="EMBL" id="JACORU010000002">
    <property type="protein sequence ID" value="MBC5764325.1"/>
    <property type="molecule type" value="Genomic_DNA"/>
</dbReference>
<dbReference type="InterPro" id="IPR036942">
    <property type="entry name" value="Beta-barrel_TonB_sf"/>
</dbReference>
<dbReference type="CDD" id="cd01347">
    <property type="entry name" value="ligand_gated_channel"/>
    <property type="match status" value="1"/>
</dbReference>
<protein>
    <submittedName>
        <fullName evidence="15">TonB-dependent receptor</fullName>
    </submittedName>
</protein>
<feature type="signal peptide" evidence="12">
    <location>
        <begin position="1"/>
        <end position="34"/>
    </location>
</feature>
<feature type="domain" description="TonB-dependent receptor plug" evidence="14">
    <location>
        <begin position="56"/>
        <end position="174"/>
    </location>
</feature>
<evidence type="ECO:0000259" key="13">
    <source>
        <dbReference type="Pfam" id="PF00593"/>
    </source>
</evidence>
<evidence type="ECO:0000256" key="5">
    <source>
        <dbReference type="ARBA" id="ARBA00022692"/>
    </source>
</evidence>
<keyword evidence="6 11" id="KW-0798">TonB box</keyword>
<keyword evidence="8 15" id="KW-0675">Receptor</keyword>
<evidence type="ECO:0000256" key="3">
    <source>
        <dbReference type="ARBA" id="ARBA00022448"/>
    </source>
</evidence>
<dbReference type="Proteomes" id="UP000596827">
    <property type="component" value="Unassembled WGS sequence"/>
</dbReference>
<dbReference type="PROSITE" id="PS52016">
    <property type="entry name" value="TONB_DEPENDENT_REC_3"/>
    <property type="match status" value="1"/>
</dbReference>
<keyword evidence="9 10" id="KW-0998">Cell outer membrane</keyword>
<sequence length="978" mass="105184">MKEMRKFRQTDVSRAVLVALCGTASLFAAPQVFAQQQGQSLQRVEVTGTNIRRTDTETPSPVQVITREEIENSGKANVAEYLQTLTADAQGSVPFTYGRGFSGATSAGISLRGLGANATLVLINGRRAAAAVLADDAQRTYVDLNTIPLDAVERVEVLKDGASAIYGSDAVAGVVNIILRKNFQGTQIKAQYGASQKGDGDEPKISLMHGRGDMDKDGWNWLVNLDASKKDAIYYRDRVGRGMVGVSAIGNPKYTDGFDPNGSSNNLARIGGNGWIANTASGARVNNSVTQSIIGSVRNPTTLDYYSRGEAPTAANGFTRAQPGAQAFCNQMANLPQNNPMGGCVTDIWQQVGQVQPDFKNYNLFTRFAKQINAETELAVELSYYHAESRIQNTGTTPSSAVNTPSGVPISQAATLIGAAHPDNPYFGTAARISYNPSLEPGFGPLVTSSESSTFRALASLKGRVWNWDYDTGLFYSEAKQTDTAEKRINVAVKNALLNPTTANVDAARAASAAYAALPAGTVWRIGENAGLNSPALYQALLQDQTRDGVSRMYGIDGKLTREFGMLGGGPIGVAVGAEYRHEMSNLPFYTGLGNYIGLSLTKYGGERDIWAVYTEGNFPVTKRIELNAALRYDHYSDAGSSVTPKVGGKVKALDNLALRATYAKGFRAPSFTENGIQSIAAFGGATVNDNARCAGTGVPSSNCLGVAPTFVQQGNPSLEAEKSTNWTVGGVWDITPKSSVTLDWWEIKRTGLPVIEDPQQAINNGQLTRDPSTKVTAADPGGILVGFVRFQNTSQSLTRGIDLDAKHRWDLGQGWGRLNFGLTWTHLLKQRVTDANGTVHEYAGTHGDCHITNCIGSPRDRIQFTTAWDMGRWRLAGVVNYRGSFNGIDEEGQPCWSAAIAGGRSIPAGCKVASFWTLDISGNYKINDRFEVYGSIQNLTDKKPPYDPETYGAIGYNPLDYSGAIGRFFRIGVKAKF</sequence>
<evidence type="ECO:0000256" key="9">
    <source>
        <dbReference type="ARBA" id="ARBA00023237"/>
    </source>
</evidence>
<dbReference type="InterPro" id="IPR039426">
    <property type="entry name" value="TonB-dep_rcpt-like"/>
</dbReference>
<dbReference type="Gene3D" id="2.170.130.10">
    <property type="entry name" value="TonB-dependent receptor, plug domain"/>
    <property type="match status" value="1"/>
</dbReference>
<gene>
    <name evidence="15" type="ORF">H8R02_07690</name>
</gene>
<evidence type="ECO:0000256" key="12">
    <source>
        <dbReference type="SAM" id="SignalP"/>
    </source>
</evidence>
<dbReference type="PANTHER" id="PTHR47234">
    <property type="match status" value="1"/>
</dbReference>
<evidence type="ECO:0000256" key="10">
    <source>
        <dbReference type="PROSITE-ProRule" id="PRU01360"/>
    </source>
</evidence>
<keyword evidence="5 10" id="KW-0812">Transmembrane</keyword>
<comment type="subcellular location">
    <subcellularLocation>
        <location evidence="1 10">Cell outer membrane</location>
        <topology evidence="1 10">Multi-pass membrane protein</topology>
    </subcellularLocation>
</comment>
<dbReference type="InterPro" id="IPR012910">
    <property type="entry name" value="Plug_dom"/>
</dbReference>
<evidence type="ECO:0000256" key="4">
    <source>
        <dbReference type="ARBA" id="ARBA00022452"/>
    </source>
</evidence>
<dbReference type="AlphaFoldDB" id="A0A923M5I6"/>